<evidence type="ECO:0000313" key="8">
    <source>
        <dbReference type="EMBL" id="SDE57533.1"/>
    </source>
</evidence>
<dbReference type="PIRSF" id="PIRSF000139">
    <property type="entry name" value="Glc_ox_4Fe-4S"/>
    <property type="match status" value="1"/>
</dbReference>
<dbReference type="RefSeq" id="WP_092079961.1">
    <property type="nucleotide sequence ID" value="NZ_FNAQ01000017.1"/>
</dbReference>
<dbReference type="OrthoDB" id="5289041at2"/>
<dbReference type="GO" id="GO:0051539">
    <property type="term" value="F:4 iron, 4 sulfur cluster binding"/>
    <property type="evidence" value="ECO:0007669"/>
    <property type="project" value="UniProtKB-UniRule"/>
</dbReference>
<accession>A0A1G7E1F2</accession>
<dbReference type="GO" id="GO:0019154">
    <property type="term" value="F:glycolate dehydrogenase activity"/>
    <property type="evidence" value="ECO:0007669"/>
    <property type="project" value="UniProtKB-EC"/>
</dbReference>
<dbReference type="Pfam" id="PF13183">
    <property type="entry name" value="Fer4_8"/>
    <property type="match status" value="1"/>
</dbReference>
<evidence type="ECO:0000256" key="3">
    <source>
        <dbReference type="ARBA" id="ARBA00022737"/>
    </source>
</evidence>
<keyword evidence="9" id="KW-1185">Reference proteome</keyword>
<dbReference type="InterPro" id="IPR012257">
    <property type="entry name" value="Glc_ox_4Fe-4S"/>
</dbReference>
<sequence>MGRHKTLEDFRAEIDKCVKCGACQAQCAVYKSLRRESTVARGKIAIAEALLDKELPLGERFVLDMSQCLLCGSCHDKCPNLVPTEEIVMAARREIAQRQGLSSFGKVLTGVLKRPKLMDVLAKAGGRLEKLAFRKIPDHSGLRLRFPVPFIARERSLPEFTTRPLRERLPEYLAGRADASLTAFFSGCMIQYSYPQVGEALARIFRFLDLPLWIPPQQGCCGLPAQAAGDAATVDQLADANVAAFAGREIGQVVTACASCNAGIGKHYREMGEACAALGDKVEDVHRFLVRQGLVEKLQQLPRQQERVRVTYHDPCHLRTQGITAEPRALLKALPQVEFVEMEGADRCCGLGGTFSVYHYDTSRQIGSRKAHGIATSGAALVATACPGCMLQLQDSINHAGLATRVCHVLELVAQALPAEGFESDPIPPKEDCP</sequence>
<keyword evidence="5 6" id="KW-0411">Iron-sulfur</keyword>
<evidence type="ECO:0000313" key="9">
    <source>
        <dbReference type="Proteomes" id="UP000243205"/>
    </source>
</evidence>
<dbReference type="STRING" id="57664.SAMN05661003_11712"/>
<keyword evidence="6" id="KW-0813">Transport</keyword>
<organism evidence="8 9">
    <name type="scientific">Desulfuromonas thiophila</name>
    <dbReference type="NCBI Taxonomy" id="57664"/>
    <lineage>
        <taxon>Bacteria</taxon>
        <taxon>Pseudomonadati</taxon>
        <taxon>Thermodesulfobacteriota</taxon>
        <taxon>Desulfuromonadia</taxon>
        <taxon>Desulfuromonadales</taxon>
        <taxon>Desulfuromonadaceae</taxon>
        <taxon>Desulfuromonas</taxon>
    </lineage>
</organism>
<proteinExistence type="predicted"/>
<keyword evidence="6" id="KW-0249">Electron transport</keyword>
<dbReference type="PROSITE" id="PS00198">
    <property type="entry name" value="4FE4S_FER_1"/>
    <property type="match status" value="1"/>
</dbReference>
<dbReference type="InterPro" id="IPR009051">
    <property type="entry name" value="Helical_ferredxn"/>
</dbReference>
<comment type="function">
    <text evidence="6">Component of a complex that catalyzes the oxidation of glycolate to glyoxylate.</text>
</comment>
<comment type="cofactor">
    <cofactor evidence="6">
        <name>[4Fe-4S] cluster</name>
        <dbReference type="ChEBI" id="CHEBI:49883"/>
    </cofactor>
    <text evidence="6">Binds 2 [4Fe-4S] clusters.</text>
</comment>
<comment type="catalytic activity">
    <reaction evidence="6">
        <text>(R)-lactate + A = pyruvate + AH2</text>
        <dbReference type="Rhea" id="RHEA:15089"/>
        <dbReference type="ChEBI" id="CHEBI:13193"/>
        <dbReference type="ChEBI" id="CHEBI:15361"/>
        <dbReference type="ChEBI" id="CHEBI:16004"/>
        <dbReference type="ChEBI" id="CHEBI:17499"/>
    </reaction>
</comment>
<feature type="domain" description="4Fe-4S ferredoxin-type" evidence="7">
    <location>
        <begin position="59"/>
        <end position="87"/>
    </location>
</feature>
<dbReference type="AlphaFoldDB" id="A0A1G7E1F2"/>
<dbReference type="PANTHER" id="PTHR32479:SF20">
    <property type="entry name" value="GLYCOLATE OXIDASE IRON-SULFUR SUBUNIT"/>
    <property type="match status" value="1"/>
</dbReference>
<keyword evidence="1 6" id="KW-0004">4Fe-4S</keyword>
<dbReference type="PROSITE" id="PS51379">
    <property type="entry name" value="4FE4S_FER_2"/>
    <property type="match status" value="2"/>
</dbReference>
<dbReference type="InterPro" id="IPR017896">
    <property type="entry name" value="4Fe4S_Fe-S-bd"/>
</dbReference>
<dbReference type="EMBL" id="FNAQ01000017">
    <property type="protein sequence ID" value="SDE57533.1"/>
    <property type="molecule type" value="Genomic_DNA"/>
</dbReference>
<keyword evidence="4 6" id="KW-0408">Iron</keyword>
<dbReference type="Gene3D" id="1.10.1060.10">
    <property type="entry name" value="Alpha-helical ferredoxin"/>
    <property type="match status" value="1"/>
</dbReference>
<evidence type="ECO:0000256" key="5">
    <source>
        <dbReference type="ARBA" id="ARBA00023014"/>
    </source>
</evidence>
<evidence type="ECO:0000256" key="6">
    <source>
        <dbReference type="PIRNR" id="PIRNR000139"/>
    </source>
</evidence>
<dbReference type="Proteomes" id="UP000243205">
    <property type="component" value="Unassembled WGS sequence"/>
</dbReference>
<name>A0A1G7E1F2_9BACT</name>
<dbReference type="PANTHER" id="PTHR32479">
    <property type="entry name" value="GLYCOLATE OXIDASE IRON-SULFUR SUBUNIT"/>
    <property type="match status" value="1"/>
</dbReference>
<evidence type="ECO:0000259" key="7">
    <source>
        <dbReference type="PROSITE" id="PS51379"/>
    </source>
</evidence>
<dbReference type="GO" id="GO:0046872">
    <property type="term" value="F:metal ion binding"/>
    <property type="evidence" value="ECO:0007669"/>
    <property type="project" value="UniProtKB-UniRule"/>
</dbReference>
<keyword evidence="3" id="KW-0677">Repeat</keyword>
<dbReference type="InterPro" id="IPR004017">
    <property type="entry name" value="Cys_rich_dom"/>
</dbReference>
<evidence type="ECO:0000256" key="4">
    <source>
        <dbReference type="ARBA" id="ARBA00023004"/>
    </source>
</evidence>
<keyword evidence="2 6" id="KW-0479">Metal-binding</keyword>
<reference evidence="9" key="1">
    <citation type="submission" date="2016-10" db="EMBL/GenBank/DDBJ databases">
        <authorList>
            <person name="Varghese N."/>
            <person name="Submissions S."/>
        </authorList>
    </citation>
    <scope>NUCLEOTIDE SEQUENCE [LARGE SCALE GENOMIC DNA]</scope>
    <source>
        <strain evidence="9">DSM 8987</strain>
    </source>
</reference>
<dbReference type="EC" id="1.1.99.14" evidence="6"/>
<dbReference type="InterPro" id="IPR017900">
    <property type="entry name" value="4Fe4S_Fe_S_CS"/>
</dbReference>
<protein>
    <recommendedName>
        <fullName evidence="6">Glycolate oxidase iron-sulfur subunit</fullName>
        <ecNumber evidence="6">1.1.99.14</ecNumber>
    </recommendedName>
</protein>
<dbReference type="Pfam" id="PF02754">
    <property type="entry name" value="CCG"/>
    <property type="match status" value="2"/>
</dbReference>
<dbReference type="SUPFAM" id="SSF46548">
    <property type="entry name" value="alpha-helical ferredoxin"/>
    <property type="match status" value="1"/>
</dbReference>
<evidence type="ECO:0000256" key="1">
    <source>
        <dbReference type="ARBA" id="ARBA00022485"/>
    </source>
</evidence>
<comment type="catalytic activity">
    <reaction evidence="6">
        <text>glycolate + A = glyoxylate + AH2</text>
        <dbReference type="Rhea" id="RHEA:21264"/>
        <dbReference type="ChEBI" id="CHEBI:13193"/>
        <dbReference type="ChEBI" id="CHEBI:17499"/>
        <dbReference type="ChEBI" id="CHEBI:29805"/>
        <dbReference type="ChEBI" id="CHEBI:36655"/>
        <dbReference type="EC" id="1.1.99.14"/>
    </reaction>
</comment>
<gene>
    <name evidence="8" type="ORF">SAMN05661003_11712</name>
</gene>
<feature type="domain" description="4Fe-4S ferredoxin-type" evidence="7">
    <location>
        <begin position="8"/>
        <end position="38"/>
    </location>
</feature>
<evidence type="ECO:0000256" key="2">
    <source>
        <dbReference type="ARBA" id="ARBA00022723"/>
    </source>
</evidence>